<evidence type="ECO:0000313" key="2">
    <source>
        <dbReference type="EMBL" id="MEF2155289.1"/>
    </source>
</evidence>
<dbReference type="InterPro" id="IPR001387">
    <property type="entry name" value="Cro/C1-type_HTH"/>
</dbReference>
<protein>
    <submittedName>
        <fullName evidence="2">Helix-turn-helix transcriptional regulator</fullName>
    </submittedName>
</protein>
<dbReference type="PROSITE" id="PS50943">
    <property type="entry name" value="HTH_CROC1"/>
    <property type="match status" value="1"/>
</dbReference>
<keyword evidence="3" id="KW-1185">Reference proteome</keyword>
<dbReference type="CDD" id="cd00093">
    <property type="entry name" value="HTH_XRE"/>
    <property type="match status" value="1"/>
</dbReference>
<dbReference type="EMBL" id="JAZHBO010000001">
    <property type="protein sequence ID" value="MEF2155289.1"/>
    <property type="molecule type" value="Genomic_DNA"/>
</dbReference>
<reference evidence="2 3" key="1">
    <citation type="submission" date="2024-01" db="EMBL/GenBank/DDBJ databases">
        <title>Novel species of the genus Luteimonas isolated from rivers.</title>
        <authorList>
            <person name="Lu H."/>
        </authorList>
    </citation>
    <scope>NUCLEOTIDE SEQUENCE [LARGE SCALE GENOMIC DNA]</scope>
    <source>
        <strain evidence="2 3">FXH3W</strain>
    </source>
</reference>
<dbReference type="Proteomes" id="UP001356170">
    <property type="component" value="Unassembled WGS sequence"/>
</dbReference>
<proteinExistence type="predicted"/>
<dbReference type="InterPro" id="IPR010982">
    <property type="entry name" value="Lambda_DNA-bd_dom_sf"/>
</dbReference>
<feature type="domain" description="HTH cro/C1-type" evidence="1">
    <location>
        <begin position="77"/>
        <end position="131"/>
    </location>
</feature>
<dbReference type="Gene3D" id="1.10.260.40">
    <property type="entry name" value="lambda repressor-like DNA-binding domains"/>
    <property type="match status" value="1"/>
</dbReference>
<dbReference type="SMART" id="SM00530">
    <property type="entry name" value="HTH_XRE"/>
    <property type="match status" value="1"/>
</dbReference>
<evidence type="ECO:0000313" key="3">
    <source>
        <dbReference type="Proteomes" id="UP001356170"/>
    </source>
</evidence>
<comment type="caution">
    <text evidence="2">The sequence shown here is derived from an EMBL/GenBank/DDBJ whole genome shotgun (WGS) entry which is preliminary data.</text>
</comment>
<evidence type="ECO:0000259" key="1">
    <source>
        <dbReference type="PROSITE" id="PS50943"/>
    </source>
</evidence>
<dbReference type="RefSeq" id="WP_331703361.1">
    <property type="nucleotide sequence ID" value="NZ_JAZHBO010000001.1"/>
</dbReference>
<organism evidence="2 3">
    <name type="scientific">Aquilutibacter rugosus</name>
    <dbReference type="NCBI Taxonomy" id="3115820"/>
    <lineage>
        <taxon>Bacteria</taxon>
        <taxon>Pseudomonadati</taxon>
        <taxon>Pseudomonadota</taxon>
        <taxon>Gammaproteobacteria</taxon>
        <taxon>Lysobacterales</taxon>
        <taxon>Lysobacteraceae</taxon>
        <taxon>Aquilutibacter</taxon>
    </lineage>
</organism>
<gene>
    <name evidence="2" type="ORF">V3390_03455</name>
</gene>
<accession>A0ABU7UXN9</accession>
<sequence length="164" mass="19681">MKGQLTEAEYDALERVVRPESDDELHARAVRMDAEETSRVRYPTGWCHDFNVRPSGGWAYAPTNPRDADARSRMTDLKRLRRRANLNLEELAERLQVDDAYLRRIERGERRPSLGVIERYANACGFHVEILFHRKDDFYVKRHWVKPRWKIYRERKLGREIWAR</sequence>
<name>A0ABU7UXN9_9GAMM</name>
<dbReference type="SUPFAM" id="SSF47413">
    <property type="entry name" value="lambda repressor-like DNA-binding domains"/>
    <property type="match status" value="1"/>
</dbReference>
<dbReference type="Pfam" id="PF13560">
    <property type="entry name" value="HTH_31"/>
    <property type="match status" value="1"/>
</dbReference>